<proteinExistence type="predicted"/>
<dbReference type="SUPFAM" id="SSF56959">
    <property type="entry name" value="Leukocidin-like"/>
    <property type="match status" value="1"/>
</dbReference>
<dbReference type="InterPro" id="IPR036435">
    <property type="entry name" value="Leukocidin/porin_MspA_sf"/>
</dbReference>
<organism evidence="3 4">
    <name type="scientific">Mycobacteroides abscessus</name>
    <dbReference type="NCBI Taxonomy" id="36809"/>
    <lineage>
        <taxon>Bacteria</taxon>
        <taxon>Bacillati</taxon>
        <taxon>Actinomycetota</taxon>
        <taxon>Actinomycetes</taxon>
        <taxon>Mycobacteriales</taxon>
        <taxon>Mycobacteriaceae</taxon>
        <taxon>Mycobacteroides</taxon>
    </lineage>
</organism>
<comment type="caution">
    <text evidence="3">The sequence shown here is derived from an EMBL/GenBank/DDBJ whole genome shotgun (WGS) entry which is preliminary data.</text>
</comment>
<name>A0ABD7HGT1_9MYCO</name>
<accession>A0ABD7HGT1</accession>
<evidence type="ECO:0000256" key="1">
    <source>
        <dbReference type="ARBA" id="ARBA00022729"/>
    </source>
</evidence>
<dbReference type="Pfam" id="PF09203">
    <property type="entry name" value="MspA"/>
    <property type="match status" value="1"/>
</dbReference>
<reference evidence="3 4" key="1">
    <citation type="submission" date="2018-08" db="EMBL/GenBank/DDBJ databases">
        <title>Linezolid Resistance in Mycobacterium abscessus: MIC Distribution and Comprehensive Investigation of Resistance Mechanisms.</title>
        <authorList>
            <person name="Ye M."/>
            <person name="Xu L."/>
            <person name="Zou Y."/>
            <person name="Li B."/>
            <person name="Guo Q."/>
            <person name="Zhang Y."/>
            <person name="Zhan M."/>
            <person name="Xu B."/>
            <person name="Yu F."/>
            <person name="Zhang Z."/>
            <person name="Chu H."/>
        </authorList>
    </citation>
    <scope>NUCLEOTIDE SEQUENCE [LARGE SCALE GENOMIC DNA]</scope>
    <source>
        <strain evidence="3 4">G143</strain>
    </source>
</reference>
<protein>
    <recommendedName>
        <fullName evidence="5">MspA protein</fullName>
    </recommendedName>
</protein>
<evidence type="ECO:0008006" key="5">
    <source>
        <dbReference type="Google" id="ProtNLM"/>
    </source>
</evidence>
<dbReference type="EMBL" id="QXBN01000042">
    <property type="protein sequence ID" value="RIT28780.1"/>
    <property type="molecule type" value="Genomic_DNA"/>
</dbReference>
<dbReference type="InterPro" id="IPR015286">
    <property type="entry name" value="Porin_fam_mycobact-type"/>
</dbReference>
<sequence length="253" mass="25547">MVLGRRKARSVSKLAKFGNLKPVKSAKFLAAAVAASASACLVWTGTAFAQGLPDSDLIDRTEDGWTIQVKTLDEEVNSVPNLAATAFTREAFVQFTGTGKISGQGSHPVTSANLVAGYQLGCQIDVSQGITLGGHADAGASAGLVEGAVLGGGSLIPPIGGAVIGGGGVGAYQSVGAGIGGSLQFTLRPGGIVAIPMDSIALKGDEARLRVKNVHLKIDACGGPVTARSFTLLSVTSDFSHSTLATYGEPIQI</sequence>
<keyword evidence="1 2" id="KW-0732">Signal</keyword>
<evidence type="ECO:0000256" key="2">
    <source>
        <dbReference type="SAM" id="SignalP"/>
    </source>
</evidence>
<evidence type="ECO:0000313" key="3">
    <source>
        <dbReference type="EMBL" id="RIT28780.1"/>
    </source>
</evidence>
<gene>
    <name evidence="3" type="ORF">D2E76_26640</name>
</gene>
<dbReference type="Gene3D" id="2.60.40.1650">
    <property type="entry name" value="Porin MspA (Ig-like beta-sandwich domain)"/>
    <property type="match status" value="2"/>
</dbReference>
<feature type="signal peptide" evidence="2">
    <location>
        <begin position="1"/>
        <end position="49"/>
    </location>
</feature>
<dbReference type="Proteomes" id="UP000284557">
    <property type="component" value="Unassembled WGS sequence"/>
</dbReference>
<feature type="chain" id="PRO_5044841995" description="MspA protein" evidence="2">
    <location>
        <begin position="50"/>
        <end position="253"/>
    </location>
</feature>
<dbReference type="AlphaFoldDB" id="A0ABD7HGT1"/>
<evidence type="ECO:0000313" key="4">
    <source>
        <dbReference type="Proteomes" id="UP000284557"/>
    </source>
</evidence>